<dbReference type="PANTHER" id="PTHR43617:SF30">
    <property type="entry name" value="HISTONE ACETYLTRANSFERASE"/>
    <property type="match status" value="1"/>
</dbReference>
<dbReference type="AlphaFoldDB" id="A0A926NUS7"/>
<dbReference type="PROSITE" id="PS51186">
    <property type="entry name" value="GNAT"/>
    <property type="match status" value="1"/>
</dbReference>
<evidence type="ECO:0000259" key="1">
    <source>
        <dbReference type="PROSITE" id="PS51186"/>
    </source>
</evidence>
<dbReference type="InterPro" id="IPR050276">
    <property type="entry name" value="MshD_Acetyltransferase"/>
</dbReference>
<dbReference type="InterPro" id="IPR016181">
    <property type="entry name" value="Acyl_CoA_acyltransferase"/>
</dbReference>
<dbReference type="Pfam" id="PF00583">
    <property type="entry name" value="Acetyltransf_1"/>
    <property type="match status" value="1"/>
</dbReference>
<dbReference type="CDD" id="cd04301">
    <property type="entry name" value="NAT_SF"/>
    <property type="match status" value="1"/>
</dbReference>
<dbReference type="Gene3D" id="3.40.630.30">
    <property type="match status" value="1"/>
</dbReference>
<comment type="caution">
    <text evidence="2">The sequence shown here is derived from an EMBL/GenBank/DDBJ whole genome shotgun (WGS) entry which is preliminary data.</text>
</comment>
<reference evidence="2" key="1">
    <citation type="submission" date="2020-05" db="EMBL/GenBank/DDBJ databases">
        <title>Identification of trans-AT polyketide cluster in two marine bacteria, producers of a novel glutaramide-containing polyketide sesbanimide D and analogs.</title>
        <authorList>
            <person name="Kacar D."/>
            <person name="Rodriguez P."/>
            <person name="Canedo L."/>
            <person name="Gonzalez E."/>
            <person name="Galan B."/>
            <person name="De La Calle F."/>
            <person name="Garcia J.L."/>
        </authorList>
    </citation>
    <scope>NUCLEOTIDE SEQUENCE</scope>
    <source>
        <strain evidence="2">PHM038</strain>
    </source>
</reference>
<protein>
    <submittedName>
        <fullName evidence="2">GNAT family N-acetyltransferase</fullName>
    </submittedName>
</protein>
<evidence type="ECO:0000313" key="3">
    <source>
        <dbReference type="Proteomes" id="UP000598467"/>
    </source>
</evidence>
<dbReference type="SUPFAM" id="SSF55729">
    <property type="entry name" value="Acyl-CoA N-acyltransferases (Nat)"/>
    <property type="match status" value="1"/>
</dbReference>
<dbReference type="InterPro" id="IPR000182">
    <property type="entry name" value="GNAT_dom"/>
</dbReference>
<dbReference type="Proteomes" id="UP000598467">
    <property type="component" value="Unassembled WGS sequence"/>
</dbReference>
<dbReference type="GO" id="GO:0016747">
    <property type="term" value="F:acyltransferase activity, transferring groups other than amino-acyl groups"/>
    <property type="evidence" value="ECO:0007669"/>
    <property type="project" value="InterPro"/>
</dbReference>
<dbReference type="EMBL" id="JABFCZ010000011">
    <property type="protein sequence ID" value="MBD1546814.1"/>
    <property type="molecule type" value="Genomic_DNA"/>
</dbReference>
<sequence>MTTALIDLRPATPEDCDALADIHSTAWLGAYRGLLNGVELQRLVSRRTAPWWRAALARGVQIKLLQVADEPAGYATFGTCRIRDLSSEGEIYELYLKPEYQGLGFGRSLFSSVRTDLAARNLSGLAVQVLSDNDPACAFYKAMGGRFAAKSWYRSAGKRMGLSVYTWPPLT</sequence>
<proteinExistence type="predicted"/>
<dbReference type="RefSeq" id="WP_190291548.1">
    <property type="nucleotide sequence ID" value="NZ_JABFCZ010000011.1"/>
</dbReference>
<name>A0A926NUS7_9HYPH</name>
<evidence type="ECO:0000313" key="2">
    <source>
        <dbReference type="EMBL" id="MBD1546814.1"/>
    </source>
</evidence>
<feature type="domain" description="N-acetyltransferase" evidence="1">
    <location>
        <begin position="6"/>
        <end position="165"/>
    </location>
</feature>
<organism evidence="2 3">
    <name type="scientific">Roseibium aggregatum</name>
    <dbReference type="NCBI Taxonomy" id="187304"/>
    <lineage>
        <taxon>Bacteria</taxon>
        <taxon>Pseudomonadati</taxon>
        <taxon>Pseudomonadota</taxon>
        <taxon>Alphaproteobacteria</taxon>
        <taxon>Hyphomicrobiales</taxon>
        <taxon>Stappiaceae</taxon>
        <taxon>Roseibium</taxon>
    </lineage>
</organism>
<accession>A0A926NUS7</accession>
<dbReference type="PANTHER" id="PTHR43617">
    <property type="entry name" value="L-AMINO ACID N-ACETYLTRANSFERASE"/>
    <property type="match status" value="1"/>
</dbReference>
<gene>
    <name evidence="2" type="ORF">HK439_11115</name>
</gene>